<keyword evidence="3" id="KW-0378">Hydrolase</keyword>
<feature type="domain" description="Peptidase M24" evidence="1">
    <location>
        <begin position="172"/>
        <end position="377"/>
    </location>
</feature>
<accession>A0A840SPR0</accession>
<evidence type="ECO:0000259" key="2">
    <source>
        <dbReference type="Pfam" id="PF01321"/>
    </source>
</evidence>
<dbReference type="PANTHER" id="PTHR46112:SF2">
    <property type="entry name" value="XAA-PRO AMINOPEPTIDASE P-RELATED"/>
    <property type="match status" value="1"/>
</dbReference>
<keyword evidence="3" id="KW-0645">Protease</keyword>
<dbReference type="AlphaFoldDB" id="A0A840SPR0"/>
<dbReference type="GO" id="GO:0102009">
    <property type="term" value="F:proline dipeptidase activity"/>
    <property type="evidence" value="ECO:0007669"/>
    <property type="project" value="UniProtKB-EC"/>
</dbReference>
<evidence type="ECO:0000313" key="3">
    <source>
        <dbReference type="EMBL" id="MBB5221272.1"/>
    </source>
</evidence>
<sequence length="393" mass="42142">MSVEVVEGTGPLVAALPFTEGEYARRLAALRGEMTAAGLDAFVAFGPENINYLTGHDTPAYQYLQASIVTHDGAPVTVLRSIDASNTLLRSWSRRAVIYADHDDPVQTVISSLRELIPPPARIGAEDRAFFVTPRRYAELAAGLAAAGYTLVAAQLVEPLRLVKSAEEIAVIRAAGRITERAMQAAMHCTAEGTSENDIAAAVWAALVSNGGEFPGLPPFIVSGPRSSLGHATWSGRRFEVGDAVNFEIPGVVARYVAPLFRTGSIGDPSPEMLAIEAACLSSLDLVIDAMRPGVRLDEIHRLNVANFARHGFELAHRTGYSVGVNYAPDWGEGDLLSIQAGETRELAEGMVFHLVPGIYLPRRFGLIISETVIVTKDGAEPVMEVPREVFVG</sequence>
<comment type="caution">
    <text evidence="3">The sequence shown here is derived from an EMBL/GenBank/DDBJ whole genome shotgun (WGS) entry which is preliminary data.</text>
</comment>
<dbReference type="EC" id="3.4.13.9" evidence="3"/>
<dbReference type="Pfam" id="PF01321">
    <property type="entry name" value="Creatinase_N"/>
    <property type="match status" value="1"/>
</dbReference>
<dbReference type="Gene3D" id="3.90.230.10">
    <property type="entry name" value="Creatinase/methionine aminopeptidase superfamily"/>
    <property type="match status" value="1"/>
</dbReference>
<gene>
    <name evidence="3" type="ORF">HNP73_001193</name>
</gene>
<proteinExistence type="predicted"/>
<dbReference type="SUPFAM" id="SSF53092">
    <property type="entry name" value="Creatinase/prolidase N-terminal domain"/>
    <property type="match status" value="1"/>
</dbReference>
<dbReference type="Gene3D" id="3.40.350.10">
    <property type="entry name" value="Creatinase/prolidase N-terminal domain"/>
    <property type="match status" value="1"/>
</dbReference>
<keyword evidence="3" id="KW-0224">Dipeptidase</keyword>
<dbReference type="RefSeq" id="WP_184147660.1">
    <property type="nucleotide sequence ID" value="NZ_JACHFM010000001.1"/>
</dbReference>
<dbReference type="InterPro" id="IPR050659">
    <property type="entry name" value="Peptidase_M24B"/>
</dbReference>
<dbReference type="InterPro" id="IPR000994">
    <property type="entry name" value="Pept_M24"/>
</dbReference>
<evidence type="ECO:0000259" key="1">
    <source>
        <dbReference type="Pfam" id="PF00557"/>
    </source>
</evidence>
<feature type="domain" description="Creatinase N-terminal" evidence="2">
    <location>
        <begin position="26"/>
        <end position="163"/>
    </location>
</feature>
<organism evidence="3 4">
    <name type="scientific">Amaricoccus macauensis</name>
    <dbReference type="NCBI Taxonomy" id="57001"/>
    <lineage>
        <taxon>Bacteria</taxon>
        <taxon>Pseudomonadati</taxon>
        <taxon>Pseudomonadota</taxon>
        <taxon>Alphaproteobacteria</taxon>
        <taxon>Rhodobacterales</taxon>
        <taxon>Paracoccaceae</taxon>
        <taxon>Amaricoccus</taxon>
    </lineage>
</organism>
<dbReference type="EMBL" id="JACHFM010000001">
    <property type="protein sequence ID" value="MBB5221272.1"/>
    <property type="molecule type" value="Genomic_DNA"/>
</dbReference>
<dbReference type="InterPro" id="IPR029149">
    <property type="entry name" value="Creatin/AminoP/Spt16_N"/>
</dbReference>
<dbReference type="Pfam" id="PF00557">
    <property type="entry name" value="Peptidase_M24"/>
    <property type="match status" value="1"/>
</dbReference>
<dbReference type="Proteomes" id="UP000549457">
    <property type="component" value="Unassembled WGS sequence"/>
</dbReference>
<reference evidence="3 4" key="1">
    <citation type="submission" date="2020-08" db="EMBL/GenBank/DDBJ databases">
        <title>Genomic Encyclopedia of Type Strains, Phase IV (KMG-IV): sequencing the most valuable type-strain genomes for metagenomic binning, comparative biology and taxonomic classification.</title>
        <authorList>
            <person name="Goeker M."/>
        </authorList>
    </citation>
    <scope>NUCLEOTIDE SEQUENCE [LARGE SCALE GENOMIC DNA]</scope>
    <source>
        <strain evidence="3 4">DSM 101730</strain>
    </source>
</reference>
<dbReference type="SUPFAM" id="SSF55920">
    <property type="entry name" value="Creatinase/aminopeptidase"/>
    <property type="match status" value="1"/>
</dbReference>
<dbReference type="InterPro" id="IPR036005">
    <property type="entry name" value="Creatinase/aminopeptidase-like"/>
</dbReference>
<dbReference type="InterPro" id="IPR000587">
    <property type="entry name" value="Creatinase_N"/>
</dbReference>
<keyword evidence="4" id="KW-1185">Reference proteome</keyword>
<protein>
    <submittedName>
        <fullName evidence="3">Xaa-Pro dipeptidase</fullName>
        <ecNumber evidence="3">3.4.13.9</ecNumber>
    </submittedName>
</protein>
<evidence type="ECO:0000313" key="4">
    <source>
        <dbReference type="Proteomes" id="UP000549457"/>
    </source>
</evidence>
<dbReference type="PANTHER" id="PTHR46112">
    <property type="entry name" value="AMINOPEPTIDASE"/>
    <property type="match status" value="1"/>
</dbReference>
<dbReference type="CDD" id="cd01066">
    <property type="entry name" value="APP_MetAP"/>
    <property type="match status" value="1"/>
</dbReference>
<name>A0A840SPR0_9RHOB</name>